<protein>
    <recommendedName>
        <fullName evidence="4">Lipoprotein</fullName>
    </recommendedName>
</protein>
<evidence type="ECO:0000313" key="3">
    <source>
        <dbReference type="Proteomes" id="UP000199440"/>
    </source>
</evidence>
<dbReference type="AlphaFoldDB" id="A0A1G9SWI4"/>
<sequence length="177" mass="19983">MKNNIFIITLLLVSSLISSCSSDDDLVYQSEFENSEKAWIDFRNASNNSYKYVVLNGSLLTTYGWQTTITVSNGVIIERDFRYTSGAEDFIPVDQLEWTEDKNNINSSEHEFTSASPALTLDEIYEKAKQEWLIKRNDATTYFETKNNGLISTSGYVKKGCMDDCFIGITVSSITAL</sequence>
<feature type="chain" id="PRO_5011563687" description="Lipoprotein" evidence="1">
    <location>
        <begin position="24"/>
        <end position="177"/>
    </location>
</feature>
<organism evidence="2 3">
    <name type="scientific">Kriegella aquimaris</name>
    <dbReference type="NCBI Taxonomy" id="192904"/>
    <lineage>
        <taxon>Bacteria</taxon>
        <taxon>Pseudomonadati</taxon>
        <taxon>Bacteroidota</taxon>
        <taxon>Flavobacteriia</taxon>
        <taxon>Flavobacteriales</taxon>
        <taxon>Flavobacteriaceae</taxon>
        <taxon>Kriegella</taxon>
    </lineage>
</organism>
<evidence type="ECO:0000256" key="1">
    <source>
        <dbReference type="SAM" id="SignalP"/>
    </source>
</evidence>
<keyword evidence="1" id="KW-0732">Signal</keyword>
<accession>A0A1G9SWI4</accession>
<feature type="signal peptide" evidence="1">
    <location>
        <begin position="1"/>
        <end position="23"/>
    </location>
</feature>
<evidence type="ECO:0008006" key="4">
    <source>
        <dbReference type="Google" id="ProtNLM"/>
    </source>
</evidence>
<dbReference type="STRING" id="192904.SAMN04488514_108129"/>
<dbReference type="OrthoDB" id="666398at2"/>
<name>A0A1G9SWI4_9FLAO</name>
<keyword evidence="3" id="KW-1185">Reference proteome</keyword>
<dbReference type="EMBL" id="FNGV01000008">
    <property type="protein sequence ID" value="SDM39791.1"/>
    <property type="molecule type" value="Genomic_DNA"/>
</dbReference>
<dbReference type="PROSITE" id="PS51257">
    <property type="entry name" value="PROKAR_LIPOPROTEIN"/>
    <property type="match status" value="1"/>
</dbReference>
<reference evidence="2 3" key="1">
    <citation type="submission" date="2016-10" db="EMBL/GenBank/DDBJ databases">
        <authorList>
            <person name="de Groot N.N."/>
        </authorList>
    </citation>
    <scope>NUCLEOTIDE SEQUENCE [LARGE SCALE GENOMIC DNA]</scope>
    <source>
        <strain evidence="2 3">DSM 19886</strain>
    </source>
</reference>
<proteinExistence type="predicted"/>
<dbReference type="RefSeq" id="WP_089891892.1">
    <property type="nucleotide sequence ID" value="NZ_FNGV01000008.1"/>
</dbReference>
<evidence type="ECO:0000313" key="2">
    <source>
        <dbReference type="EMBL" id="SDM39791.1"/>
    </source>
</evidence>
<dbReference type="Proteomes" id="UP000199440">
    <property type="component" value="Unassembled WGS sequence"/>
</dbReference>
<gene>
    <name evidence="2" type="ORF">SAMN04488514_108129</name>
</gene>